<evidence type="ECO:0000256" key="1">
    <source>
        <dbReference type="ARBA" id="ARBA00009998"/>
    </source>
</evidence>
<keyword evidence="4 6" id="KW-0378">Hydrolase</keyword>
<dbReference type="NCBIfam" id="TIGR01280">
    <property type="entry name" value="xseB"/>
    <property type="match status" value="1"/>
</dbReference>
<keyword evidence="2 6" id="KW-0963">Cytoplasm</keyword>
<dbReference type="Pfam" id="PF02609">
    <property type="entry name" value="Exonuc_VII_S"/>
    <property type="match status" value="1"/>
</dbReference>
<protein>
    <recommendedName>
        <fullName evidence="6">Exodeoxyribonuclease 7 small subunit</fullName>
        <ecNumber evidence="6">3.1.11.6</ecNumber>
    </recommendedName>
    <alternativeName>
        <fullName evidence="6">Exodeoxyribonuclease VII small subunit</fullName>
        <shortName evidence="6">Exonuclease VII small subunit</shortName>
    </alternativeName>
</protein>
<name>A0P7S3_9PROT</name>
<comment type="function">
    <text evidence="6">Bidirectionally degrades single-stranded DNA into large acid-insoluble oligonucleotides, which are then degraded further into small acid-soluble oligonucleotides.</text>
</comment>
<dbReference type="HAMAP" id="MF_00337">
    <property type="entry name" value="Exonuc_7_S"/>
    <property type="match status" value="1"/>
</dbReference>
<dbReference type="AlphaFoldDB" id="A0P7S3"/>
<dbReference type="InterPro" id="IPR037004">
    <property type="entry name" value="Exonuc_VII_ssu_sf"/>
</dbReference>
<evidence type="ECO:0000313" key="9">
    <source>
        <dbReference type="Proteomes" id="UP000054262"/>
    </source>
</evidence>
<dbReference type="InterPro" id="IPR003761">
    <property type="entry name" value="Exonuc_VII_S"/>
</dbReference>
<organism evidence="8 9">
    <name type="scientific">Methylophilales bacterium HTCC2181</name>
    <dbReference type="NCBI Taxonomy" id="383631"/>
    <lineage>
        <taxon>Bacteria</taxon>
        <taxon>Pseudomonadati</taxon>
        <taxon>Pseudomonadota</taxon>
        <taxon>Betaproteobacteria</taxon>
        <taxon>Nitrosomonadales</taxon>
        <taxon>OM43 clade</taxon>
    </lineage>
</organism>
<dbReference type="PIRSF" id="PIRSF006488">
    <property type="entry name" value="Exonuc_VII_S"/>
    <property type="match status" value="1"/>
</dbReference>
<reference evidence="8 9" key="1">
    <citation type="submission" date="2006-11" db="EMBL/GenBank/DDBJ databases">
        <authorList>
            <person name="Giovannoni S."/>
            <person name="Vergin K."/>
            <person name="Ferriera S."/>
            <person name="Johnson J."/>
            <person name="Kravitz S."/>
            <person name="Beeson K."/>
            <person name="Sutton G."/>
            <person name="Rogers Y.-H."/>
            <person name="Friedman R."/>
            <person name="Frazier M."/>
            <person name="Venter J.C."/>
        </authorList>
    </citation>
    <scope>NUCLEOTIDE SEQUENCE [LARGE SCALE GENOMIC DNA]</scope>
    <source>
        <strain evidence="8 9">HTCC2181</strain>
    </source>
</reference>
<evidence type="ECO:0000256" key="5">
    <source>
        <dbReference type="ARBA" id="ARBA00022839"/>
    </source>
</evidence>
<dbReference type="GO" id="GO:0008855">
    <property type="term" value="F:exodeoxyribonuclease VII activity"/>
    <property type="evidence" value="ECO:0007669"/>
    <property type="project" value="UniProtKB-UniRule"/>
</dbReference>
<dbReference type="GO" id="GO:0005829">
    <property type="term" value="C:cytosol"/>
    <property type="evidence" value="ECO:0007669"/>
    <property type="project" value="TreeGrafter"/>
</dbReference>
<gene>
    <name evidence="6" type="primary">xseB</name>
    <name evidence="8" type="ORF">MB2181_05880</name>
</gene>
<evidence type="ECO:0000256" key="2">
    <source>
        <dbReference type="ARBA" id="ARBA00022490"/>
    </source>
</evidence>
<evidence type="ECO:0000256" key="3">
    <source>
        <dbReference type="ARBA" id="ARBA00022722"/>
    </source>
</evidence>
<dbReference type="Proteomes" id="UP000054262">
    <property type="component" value="Unassembled WGS sequence"/>
</dbReference>
<comment type="caution">
    <text evidence="8">The sequence shown here is derived from an EMBL/GenBank/DDBJ whole genome shotgun (WGS) entry which is preliminary data.</text>
</comment>
<keyword evidence="9" id="KW-1185">Reference proteome</keyword>
<comment type="similarity">
    <text evidence="1 6">Belongs to the XseB family.</text>
</comment>
<dbReference type="EC" id="3.1.11.6" evidence="6"/>
<comment type="catalytic activity">
    <reaction evidence="6">
        <text>Exonucleolytic cleavage in either 5'- to 3'- or 3'- to 5'-direction to yield nucleoside 5'-phosphates.</text>
        <dbReference type="EC" id="3.1.11.6"/>
    </reaction>
</comment>
<evidence type="ECO:0000256" key="7">
    <source>
        <dbReference type="SAM" id="Coils"/>
    </source>
</evidence>
<comment type="subcellular location">
    <subcellularLocation>
        <location evidence="6">Cytoplasm</location>
    </subcellularLocation>
</comment>
<accession>A0P7S3</accession>
<evidence type="ECO:0000256" key="6">
    <source>
        <dbReference type="HAMAP-Rule" id="MF_00337"/>
    </source>
</evidence>
<keyword evidence="7" id="KW-0175">Coiled coil</keyword>
<sequence>MKEKGLSIEKVLKELESIVNKMEEDNLNLEDSLSSYEKGISLVKLAQENLKKIEQRVQILSKNDEIIEFNPDD</sequence>
<keyword evidence="3 6" id="KW-0540">Nuclease</keyword>
<proteinExistence type="inferred from homology"/>
<dbReference type="Gene3D" id="1.10.287.1040">
    <property type="entry name" value="Exonuclease VII, small subunit"/>
    <property type="match status" value="1"/>
</dbReference>
<dbReference type="GO" id="GO:0006308">
    <property type="term" value="P:DNA catabolic process"/>
    <property type="evidence" value="ECO:0007669"/>
    <property type="project" value="UniProtKB-UniRule"/>
</dbReference>
<feature type="coiled-coil region" evidence="7">
    <location>
        <begin position="8"/>
        <end position="63"/>
    </location>
</feature>
<dbReference type="PANTHER" id="PTHR34137">
    <property type="entry name" value="EXODEOXYRIBONUCLEASE 7 SMALL SUBUNIT"/>
    <property type="match status" value="1"/>
</dbReference>
<keyword evidence="5 6" id="KW-0269">Exonuclease</keyword>
<dbReference type="OrthoDB" id="287668at2"/>
<dbReference type="GO" id="GO:0009318">
    <property type="term" value="C:exodeoxyribonuclease VII complex"/>
    <property type="evidence" value="ECO:0007669"/>
    <property type="project" value="UniProtKB-UniRule"/>
</dbReference>
<comment type="subunit">
    <text evidence="6">Heterooligomer composed of large and small subunits.</text>
</comment>
<evidence type="ECO:0000313" key="8">
    <source>
        <dbReference type="EMBL" id="EAV47583.1"/>
    </source>
</evidence>
<dbReference type="PANTHER" id="PTHR34137:SF1">
    <property type="entry name" value="EXODEOXYRIBONUCLEASE 7 SMALL SUBUNIT"/>
    <property type="match status" value="1"/>
</dbReference>
<dbReference type="EMBL" id="AAUX01000001">
    <property type="protein sequence ID" value="EAV47583.1"/>
    <property type="molecule type" value="Genomic_DNA"/>
</dbReference>
<evidence type="ECO:0000256" key="4">
    <source>
        <dbReference type="ARBA" id="ARBA00022801"/>
    </source>
</evidence>
<dbReference type="SUPFAM" id="SSF116842">
    <property type="entry name" value="XseB-like"/>
    <property type="match status" value="1"/>
</dbReference>